<evidence type="ECO:0000313" key="2">
    <source>
        <dbReference type="Proteomes" id="UP001500124"/>
    </source>
</evidence>
<keyword evidence="2" id="KW-1185">Reference proteome</keyword>
<evidence type="ECO:0000313" key="1">
    <source>
        <dbReference type="EMBL" id="GAA5075566.1"/>
    </source>
</evidence>
<gene>
    <name evidence="1" type="ORF">GCM10023336_64930</name>
</gene>
<comment type="caution">
    <text evidence="1">The sequence shown here is derived from an EMBL/GenBank/DDBJ whole genome shotgun (WGS) entry which is preliminary data.</text>
</comment>
<organism evidence="1 2">
    <name type="scientific">Streptomyces similanensis</name>
    <dbReference type="NCBI Taxonomy" id="1274988"/>
    <lineage>
        <taxon>Bacteria</taxon>
        <taxon>Bacillati</taxon>
        <taxon>Actinomycetota</taxon>
        <taxon>Actinomycetes</taxon>
        <taxon>Kitasatosporales</taxon>
        <taxon>Streptomycetaceae</taxon>
        <taxon>Streptomyces</taxon>
    </lineage>
</organism>
<proteinExistence type="predicted"/>
<protein>
    <submittedName>
        <fullName evidence="1">Uncharacterized protein</fullName>
    </submittedName>
</protein>
<accession>A0ABP9LCL8</accession>
<dbReference type="RefSeq" id="WP_164588145.1">
    <property type="nucleotide sequence ID" value="NZ_BAABKC010000112.1"/>
</dbReference>
<name>A0ABP9LCL8_9ACTN</name>
<reference evidence="2" key="1">
    <citation type="journal article" date="2019" name="Int. J. Syst. Evol. Microbiol.">
        <title>The Global Catalogue of Microorganisms (GCM) 10K type strain sequencing project: providing services to taxonomists for standard genome sequencing and annotation.</title>
        <authorList>
            <consortium name="The Broad Institute Genomics Platform"/>
            <consortium name="The Broad Institute Genome Sequencing Center for Infectious Disease"/>
            <person name="Wu L."/>
            <person name="Ma J."/>
        </authorList>
    </citation>
    <scope>NUCLEOTIDE SEQUENCE [LARGE SCALE GENOMIC DNA]</scope>
    <source>
        <strain evidence="2">JCM 18410</strain>
    </source>
</reference>
<sequence length="72" mass="8080">MREVQTERRVETVGRPPVTAAPQWQNLFLAPAYRGDMAADLDVDIDADWEEETAAPAALRRRRGRRPAHPAG</sequence>
<dbReference type="Proteomes" id="UP001500124">
    <property type="component" value="Unassembled WGS sequence"/>
</dbReference>
<dbReference type="EMBL" id="BAABKC010000112">
    <property type="protein sequence ID" value="GAA5075566.1"/>
    <property type="molecule type" value="Genomic_DNA"/>
</dbReference>